<protein>
    <submittedName>
        <fullName evidence="1">Uncharacterized protein</fullName>
    </submittedName>
</protein>
<reference evidence="1" key="2">
    <citation type="submission" date="2020-11" db="EMBL/GenBank/DDBJ databases">
        <authorList>
            <person name="McCartney M.A."/>
            <person name="Auch B."/>
            <person name="Kono T."/>
            <person name="Mallez S."/>
            <person name="Becker A."/>
            <person name="Gohl D.M."/>
            <person name="Silverstein K.A.T."/>
            <person name="Koren S."/>
            <person name="Bechman K.B."/>
            <person name="Herman A."/>
            <person name="Abrahante J.E."/>
            <person name="Garbe J."/>
        </authorList>
    </citation>
    <scope>NUCLEOTIDE SEQUENCE</scope>
    <source>
        <strain evidence="1">Duluth1</strain>
        <tissue evidence="1">Whole animal</tissue>
    </source>
</reference>
<dbReference type="Proteomes" id="UP000828390">
    <property type="component" value="Unassembled WGS sequence"/>
</dbReference>
<reference evidence="1" key="1">
    <citation type="journal article" date="2019" name="bioRxiv">
        <title>The Genome of the Zebra Mussel, Dreissena polymorpha: A Resource for Invasive Species Research.</title>
        <authorList>
            <person name="McCartney M.A."/>
            <person name="Auch B."/>
            <person name="Kono T."/>
            <person name="Mallez S."/>
            <person name="Zhang Y."/>
            <person name="Obille A."/>
            <person name="Becker A."/>
            <person name="Abrahante J.E."/>
            <person name="Garbe J."/>
            <person name="Badalamenti J.P."/>
            <person name="Herman A."/>
            <person name="Mangelson H."/>
            <person name="Liachko I."/>
            <person name="Sullivan S."/>
            <person name="Sone E.D."/>
            <person name="Koren S."/>
            <person name="Silverstein K.A.T."/>
            <person name="Beckman K.B."/>
            <person name="Gohl D.M."/>
        </authorList>
    </citation>
    <scope>NUCLEOTIDE SEQUENCE</scope>
    <source>
        <strain evidence="1">Duluth1</strain>
        <tissue evidence="1">Whole animal</tissue>
    </source>
</reference>
<sequence>MKVVAKHALNYGNEYISEWENPCYLEPILAVVIVQGAIISACFDWEVMVGRSDFEKAASLTLRQEYKIRRLGLEAQCGRKAL</sequence>
<comment type="caution">
    <text evidence="1">The sequence shown here is derived from an EMBL/GenBank/DDBJ whole genome shotgun (WGS) entry which is preliminary data.</text>
</comment>
<keyword evidence="2" id="KW-1185">Reference proteome</keyword>
<gene>
    <name evidence="1" type="ORF">DPMN_062269</name>
</gene>
<evidence type="ECO:0000313" key="1">
    <source>
        <dbReference type="EMBL" id="KAH3719434.1"/>
    </source>
</evidence>
<accession>A0A9D4HJ63</accession>
<dbReference type="AlphaFoldDB" id="A0A9D4HJ63"/>
<evidence type="ECO:0000313" key="2">
    <source>
        <dbReference type="Proteomes" id="UP000828390"/>
    </source>
</evidence>
<name>A0A9D4HJ63_DREPO</name>
<dbReference type="EMBL" id="JAIWYP010000013">
    <property type="protein sequence ID" value="KAH3719434.1"/>
    <property type="molecule type" value="Genomic_DNA"/>
</dbReference>
<organism evidence="1 2">
    <name type="scientific">Dreissena polymorpha</name>
    <name type="common">Zebra mussel</name>
    <name type="synonym">Mytilus polymorpha</name>
    <dbReference type="NCBI Taxonomy" id="45954"/>
    <lineage>
        <taxon>Eukaryota</taxon>
        <taxon>Metazoa</taxon>
        <taxon>Spiralia</taxon>
        <taxon>Lophotrochozoa</taxon>
        <taxon>Mollusca</taxon>
        <taxon>Bivalvia</taxon>
        <taxon>Autobranchia</taxon>
        <taxon>Heteroconchia</taxon>
        <taxon>Euheterodonta</taxon>
        <taxon>Imparidentia</taxon>
        <taxon>Neoheterodontei</taxon>
        <taxon>Myida</taxon>
        <taxon>Dreissenoidea</taxon>
        <taxon>Dreissenidae</taxon>
        <taxon>Dreissena</taxon>
    </lineage>
</organism>
<proteinExistence type="predicted"/>